<name>A0A225VF60_9STRA</name>
<dbReference type="AlphaFoldDB" id="A0A225VF60"/>
<comment type="caution">
    <text evidence="2">The sequence shown here is derived from an EMBL/GenBank/DDBJ whole genome shotgun (WGS) entry which is preliminary data.</text>
</comment>
<organism evidence="2 3">
    <name type="scientific">Phytophthora megakarya</name>
    <dbReference type="NCBI Taxonomy" id="4795"/>
    <lineage>
        <taxon>Eukaryota</taxon>
        <taxon>Sar</taxon>
        <taxon>Stramenopiles</taxon>
        <taxon>Oomycota</taxon>
        <taxon>Peronosporomycetes</taxon>
        <taxon>Peronosporales</taxon>
        <taxon>Peronosporaceae</taxon>
        <taxon>Phytophthora</taxon>
    </lineage>
</organism>
<evidence type="ECO:0008006" key="4">
    <source>
        <dbReference type="Google" id="ProtNLM"/>
    </source>
</evidence>
<reference evidence="3" key="1">
    <citation type="submission" date="2017-03" db="EMBL/GenBank/DDBJ databases">
        <title>Phytopthora megakarya and P. palmivora, two closely related causual agents of cacao black pod achieved similar genome size and gene model numbers by different mechanisms.</title>
        <authorList>
            <person name="Ali S."/>
            <person name="Shao J."/>
            <person name="Larry D.J."/>
            <person name="Kronmiller B."/>
            <person name="Shen D."/>
            <person name="Strem M.D."/>
            <person name="Melnick R.L."/>
            <person name="Guiltinan M.J."/>
            <person name="Tyler B.M."/>
            <person name="Meinhardt L.W."/>
            <person name="Bailey B.A."/>
        </authorList>
    </citation>
    <scope>NUCLEOTIDE SEQUENCE [LARGE SCALE GENOMIC DNA]</scope>
    <source>
        <strain evidence="3">zdho120</strain>
    </source>
</reference>
<proteinExistence type="predicted"/>
<keyword evidence="3" id="KW-1185">Reference proteome</keyword>
<evidence type="ECO:0000256" key="1">
    <source>
        <dbReference type="SAM" id="MobiDB-lite"/>
    </source>
</evidence>
<accession>A0A225VF60</accession>
<dbReference type="EMBL" id="NBNE01005442">
    <property type="protein sequence ID" value="OWZ03569.1"/>
    <property type="molecule type" value="Genomic_DNA"/>
</dbReference>
<feature type="compositionally biased region" description="Polar residues" evidence="1">
    <location>
        <begin position="53"/>
        <end position="63"/>
    </location>
</feature>
<evidence type="ECO:0000313" key="2">
    <source>
        <dbReference type="EMBL" id="OWZ03569.1"/>
    </source>
</evidence>
<sequence>MVGDATVGETKTRELPPGQPPPRRPAQGRVAYLPRITLADALSDLVTAVNKTSVGPHTSQSGQYDHGYETNEDSLGDGEHQNDDANYSNGGSEYDYAVDEEKGLVAAANEHERHAAAEGTFARSDNRRTNGDGNFDNEKITLAKDGNNTGAAQLRLKLCKQVHDAGNCEAFNELASLLRSKVDKNDLTPKL</sequence>
<dbReference type="Proteomes" id="UP000198211">
    <property type="component" value="Unassembled WGS sequence"/>
</dbReference>
<protein>
    <recommendedName>
        <fullName evidence="4">Eukaryotic/viral aspartic protease</fullName>
    </recommendedName>
</protein>
<evidence type="ECO:0000313" key="3">
    <source>
        <dbReference type="Proteomes" id="UP000198211"/>
    </source>
</evidence>
<gene>
    <name evidence="2" type="ORF">PHMEG_00024677</name>
</gene>
<feature type="region of interest" description="Disordered" evidence="1">
    <location>
        <begin position="53"/>
        <end position="88"/>
    </location>
</feature>
<feature type="region of interest" description="Disordered" evidence="1">
    <location>
        <begin position="1"/>
        <end position="30"/>
    </location>
</feature>